<dbReference type="Pfam" id="PF01184">
    <property type="entry name" value="Gpr1_Fun34_YaaH"/>
    <property type="match status" value="1"/>
</dbReference>
<dbReference type="InterPro" id="IPR000791">
    <property type="entry name" value="Gpr1/Fun34/SatP-like"/>
</dbReference>
<protein>
    <submittedName>
        <fullName evidence="7">Uncharacterized protein</fullName>
    </submittedName>
</protein>
<keyword evidence="5 6" id="KW-0472">Membrane</keyword>
<feature type="transmembrane region" description="Helical" evidence="6">
    <location>
        <begin position="105"/>
        <end position="122"/>
    </location>
</feature>
<proteinExistence type="inferred from homology"/>
<keyword evidence="3 6" id="KW-0812">Transmembrane</keyword>
<evidence type="ECO:0000256" key="1">
    <source>
        <dbReference type="ARBA" id="ARBA00004141"/>
    </source>
</evidence>
<dbReference type="InterPro" id="IPR047622">
    <property type="entry name" value="GPR1_FUN34_YAAH"/>
</dbReference>
<accession>A0A8T0J2P2</accession>
<dbReference type="InterPro" id="IPR051633">
    <property type="entry name" value="AceTr"/>
</dbReference>
<dbReference type="GO" id="GO:0005886">
    <property type="term" value="C:plasma membrane"/>
    <property type="evidence" value="ECO:0007669"/>
    <property type="project" value="TreeGrafter"/>
</dbReference>
<dbReference type="GO" id="GO:0015123">
    <property type="term" value="F:acetate transmembrane transporter activity"/>
    <property type="evidence" value="ECO:0007669"/>
    <property type="project" value="TreeGrafter"/>
</dbReference>
<keyword evidence="8" id="KW-1185">Reference proteome</keyword>
<sequence>MSMGNCHQDVAVPEIVCHGCCGDSPRFCVANPAPLGLCGFALTTFVHSCYNAGIFGTSGTTSPPNVVTGLSVFSGGLVGLLAGMWEFETGNTFAATTFSSYGAYRLSYAATLIPWFGVYEAYEGHEEDLLAANAVLLLGWTVFTFMMWVVTLTIRANVALRTVFAFLTITFALLTISEFMAGSPAAQLLKRAGGFFGVFTAIIAWYMALAGILTPENSYFILPVGNLRDHQP</sequence>
<evidence type="ECO:0000313" key="7">
    <source>
        <dbReference type="EMBL" id="KAG0588973.1"/>
    </source>
</evidence>
<dbReference type="Proteomes" id="UP000822688">
    <property type="component" value="Chromosome 2"/>
</dbReference>
<feature type="transmembrane region" description="Helical" evidence="6">
    <location>
        <begin position="129"/>
        <end position="150"/>
    </location>
</feature>
<comment type="subcellular location">
    <subcellularLocation>
        <location evidence="1">Membrane</location>
        <topology evidence="1">Multi-pass membrane protein</topology>
    </subcellularLocation>
</comment>
<comment type="similarity">
    <text evidence="2">Belongs to the acetate uptake transporter (AceTr) (TC 2.A.96) family.</text>
</comment>
<reference evidence="7" key="1">
    <citation type="submission" date="2020-06" db="EMBL/GenBank/DDBJ databases">
        <title>WGS assembly of Ceratodon purpureus strain R40.</title>
        <authorList>
            <person name="Carey S.B."/>
            <person name="Jenkins J."/>
            <person name="Shu S."/>
            <person name="Lovell J.T."/>
            <person name="Sreedasyam A."/>
            <person name="Maumus F."/>
            <person name="Tiley G.P."/>
            <person name="Fernandez-Pozo N."/>
            <person name="Barry K."/>
            <person name="Chen C."/>
            <person name="Wang M."/>
            <person name="Lipzen A."/>
            <person name="Daum C."/>
            <person name="Saski C.A."/>
            <person name="Payton A.C."/>
            <person name="Mcbreen J.C."/>
            <person name="Conrad R.E."/>
            <person name="Kollar L.M."/>
            <person name="Olsson S."/>
            <person name="Huttunen S."/>
            <person name="Landis J.B."/>
            <person name="Wickett N.J."/>
            <person name="Johnson M.G."/>
            <person name="Rensing S.A."/>
            <person name="Grimwood J."/>
            <person name="Schmutz J."/>
            <person name="Mcdaniel S.F."/>
        </authorList>
    </citation>
    <scope>NUCLEOTIDE SEQUENCE</scope>
    <source>
        <strain evidence="7">R40</strain>
    </source>
</reference>
<name>A0A8T0J2P2_CERPU</name>
<keyword evidence="4 6" id="KW-1133">Transmembrane helix</keyword>
<dbReference type="PANTHER" id="PTHR31123">
    <property type="entry name" value="ACCUMULATION OF DYADS PROTEIN 2-RELATED"/>
    <property type="match status" value="1"/>
</dbReference>
<feature type="transmembrane region" description="Helical" evidence="6">
    <location>
        <begin position="193"/>
        <end position="213"/>
    </location>
</feature>
<organism evidence="7 8">
    <name type="scientific">Ceratodon purpureus</name>
    <name type="common">Fire moss</name>
    <name type="synonym">Dicranum purpureum</name>
    <dbReference type="NCBI Taxonomy" id="3225"/>
    <lineage>
        <taxon>Eukaryota</taxon>
        <taxon>Viridiplantae</taxon>
        <taxon>Streptophyta</taxon>
        <taxon>Embryophyta</taxon>
        <taxon>Bryophyta</taxon>
        <taxon>Bryophytina</taxon>
        <taxon>Bryopsida</taxon>
        <taxon>Dicranidae</taxon>
        <taxon>Pseudoditrichales</taxon>
        <taxon>Ditrichaceae</taxon>
        <taxon>Ceratodon</taxon>
    </lineage>
</organism>
<feature type="transmembrane region" description="Helical" evidence="6">
    <location>
        <begin position="66"/>
        <end position="85"/>
    </location>
</feature>
<evidence type="ECO:0000256" key="4">
    <source>
        <dbReference type="ARBA" id="ARBA00022989"/>
    </source>
</evidence>
<feature type="transmembrane region" description="Helical" evidence="6">
    <location>
        <begin position="162"/>
        <end position="181"/>
    </location>
</feature>
<gene>
    <name evidence="7" type="ORF">KC19_2G282000</name>
</gene>
<dbReference type="AlphaFoldDB" id="A0A8T0J2P2"/>
<evidence type="ECO:0000256" key="6">
    <source>
        <dbReference type="SAM" id="Phobius"/>
    </source>
</evidence>
<dbReference type="PROSITE" id="PS01114">
    <property type="entry name" value="GPR1_FUN34_YAAH"/>
    <property type="match status" value="1"/>
</dbReference>
<evidence type="ECO:0000256" key="2">
    <source>
        <dbReference type="ARBA" id="ARBA00005587"/>
    </source>
</evidence>
<evidence type="ECO:0000256" key="5">
    <source>
        <dbReference type="ARBA" id="ARBA00023136"/>
    </source>
</evidence>
<dbReference type="EMBL" id="CM026422">
    <property type="protein sequence ID" value="KAG0588973.1"/>
    <property type="molecule type" value="Genomic_DNA"/>
</dbReference>
<evidence type="ECO:0000256" key="3">
    <source>
        <dbReference type="ARBA" id="ARBA00022692"/>
    </source>
</evidence>
<feature type="transmembrane region" description="Helical" evidence="6">
    <location>
        <begin position="33"/>
        <end position="54"/>
    </location>
</feature>
<dbReference type="NCBIfam" id="NF038013">
    <property type="entry name" value="AceTr_1"/>
    <property type="match status" value="1"/>
</dbReference>
<evidence type="ECO:0000313" key="8">
    <source>
        <dbReference type="Proteomes" id="UP000822688"/>
    </source>
</evidence>
<dbReference type="PANTHER" id="PTHR31123:SF1">
    <property type="entry name" value="ACCUMULATION OF DYADS PROTEIN 2-RELATED"/>
    <property type="match status" value="1"/>
</dbReference>
<comment type="caution">
    <text evidence="7">The sequence shown here is derived from an EMBL/GenBank/DDBJ whole genome shotgun (WGS) entry which is preliminary data.</text>
</comment>